<proteinExistence type="predicted"/>
<reference evidence="3" key="1">
    <citation type="journal article" date="2019" name="Int. J. Syst. Evol. Microbiol.">
        <title>The Global Catalogue of Microorganisms (GCM) 10K type strain sequencing project: providing services to taxonomists for standard genome sequencing and annotation.</title>
        <authorList>
            <consortium name="The Broad Institute Genomics Platform"/>
            <consortium name="The Broad Institute Genome Sequencing Center for Infectious Disease"/>
            <person name="Wu L."/>
            <person name="Ma J."/>
        </authorList>
    </citation>
    <scope>NUCLEOTIDE SEQUENCE [LARGE SCALE GENOMIC DNA]</scope>
    <source>
        <strain evidence="3">CGMCC 1.16619</strain>
    </source>
</reference>
<evidence type="ECO:0000256" key="1">
    <source>
        <dbReference type="SAM" id="MobiDB-lite"/>
    </source>
</evidence>
<organism evidence="2 3">
    <name type="scientific">Rhodanobacter ginsengisoli</name>
    <dbReference type="NCBI Taxonomy" id="418646"/>
    <lineage>
        <taxon>Bacteria</taxon>
        <taxon>Pseudomonadati</taxon>
        <taxon>Pseudomonadota</taxon>
        <taxon>Gammaproteobacteria</taxon>
        <taxon>Lysobacterales</taxon>
        <taxon>Rhodanobacteraceae</taxon>
        <taxon>Rhodanobacter</taxon>
    </lineage>
</organism>
<name>A0ABW0QME3_9GAMM</name>
<dbReference type="EMBL" id="JBHSNF010000001">
    <property type="protein sequence ID" value="MFC5525830.1"/>
    <property type="molecule type" value="Genomic_DNA"/>
</dbReference>
<keyword evidence="3" id="KW-1185">Reference proteome</keyword>
<protein>
    <submittedName>
        <fullName evidence="2">Uncharacterized protein</fullName>
    </submittedName>
</protein>
<feature type="region of interest" description="Disordered" evidence="1">
    <location>
        <begin position="71"/>
        <end position="92"/>
    </location>
</feature>
<comment type="caution">
    <text evidence="2">The sequence shown here is derived from an EMBL/GenBank/DDBJ whole genome shotgun (WGS) entry which is preliminary data.</text>
</comment>
<accession>A0ABW0QME3</accession>
<sequence>MKGRSAKPYSSKTLLNAWRQLLEDINRIKADPACDLDPEAVANVTDYLLDRIDAYRPVQPARSTEKACLKMHRLPPRDNRPDNQAGSGGGND</sequence>
<dbReference type="Proteomes" id="UP001596114">
    <property type="component" value="Unassembled WGS sequence"/>
</dbReference>
<evidence type="ECO:0000313" key="3">
    <source>
        <dbReference type="Proteomes" id="UP001596114"/>
    </source>
</evidence>
<dbReference type="RefSeq" id="WP_377319284.1">
    <property type="nucleotide sequence ID" value="NZ_JBHSNF010000001.1"/>
</dbReference>
<evidence type="ECO:0000313" key="2">
    <source>
        <dbReference type="EMBL" id="MFC5525830.1"/>
    </source>
</evidence>
<gene>
    <name evidence="2" type="ORF">ACFPPA_08760</name>
</gene>